<keyword evidence="14" id="KW-1208">Phospholipid metabolism</keyword>
<comment type="cofactor">
    <cofactor evidence="18">
        <name>Mg(2+)</name>
        <dbReference type="ChEBI" id="CHEBI:18420"/>
    </cofactor>
    <text evidence="18">Mn(2+), Zn(2+), Cd(2+) and Co(2+) support activity to lesser extents.</text>
</comment>
<evidence type="ECO:0000313" key="20">
    <source>
        <dbReference type="EMBL" id="SDI66797.1"/>
    </source>
</evidence>
<keyword evidence="21" id="KW-1185">Reference proteome</keyword>
<comment type="subcellular location">
    <subcellularLocation>
        <location evidence="1">Cell membrane</location>
        <topology evidence="1">Multi-pass membrane protein</topology>
    </subcellularLocation>
</comment>
<keyword evidence="7 17" id="KW-0547">Nucleotide-binding</keyword>
<dbReference type="CDD" id="cd14265">
    <property type="entry name" value="UDPK_IM_like"/>
    <property type="match status" value="1"/>
</dbReference>
<keyword evidence="6 19" id="KW-0812">Transmembrane</keyword>
<evidence type="ECO:0000256" key="12">
    <source>
        <dbReference type="ARBA" id="ARBA00023136"/>
    </source>
</evidence>
<dbReference type="Proteomes" id="UP000199705">
    <property type="component" value="Unassembled WGS sequence"/>
</dbReference>
<evidence type="ECO:0000256" key="9">
    <source>
        <dbReference type="ARBA" id="ARBA00022840"/>
    </source>
</evidence>
<keyword evidence="9 17" id="KW-0067">ATP-binding</keyword>
<gene>
    <name evidence="20" type="ORF">SAMN05192573_12712</name>
</gene>
<feature type="binding site" evidence="17">
    <location>
        <begin position="88"/>
        <end position="89"/>
    </location>
    <ligand>
        <name>ATP</name>
        <dbReference type="ChEBI" id="CHEBI:30616"/>
    </ligand>
</feature>
<keyword evidence="8 20" id="KW-0418">Kinase</keyword>
<evidence type="ECO:0000256" key="11">
    <source>
        <dbReference type="ARBA" id="ARBA00023098"/>
    </source>
</evidence>
<evidence type="ECO:0000256" key="19">
    <source>
        <dbReference type="SAM" id="Phobius"/>
    </source>
</evidence>
<dbReference type="InterPro" id="IPR033717">
    <property type="entry name" value="UDPK"/>
</dbReference>
<evidence type="ECO:0000256" key="4">
    <source>
        <dbReference type="ARBA" id="ARBA00022516"/>
    </source>
</evidence>
<dbReference type="Gene3D" id="1.10.287.3610">
    <property type="match status" value="1"/>
</dbReference>
<evidence type="ECO:0000256" key="14">
    <source>
        <dbReference type="ARBA" id="ARBA00023264"/>
    </source>
</evidence>
<dbReference type="GO" id="GO:0005524">
    <property type="term" value="F:ATP binding"/>
    <property type="evidence" value="ECO:0007669"/>
    <property type="project" value="UniProtKB-KW"/>
</dbReference>
<evidence type="ECO:0000256" key="6">
    <source>
        <dbReference type="ARBA" id="ARBA00022692"/>
    </source>
</evidence>
<dbReference type="GO" id="GO:0008654">
    <property type="term" value="P:phospholipid biosynthetic process"/>
    <property type="evidence" value="ECO:0007669"/>
    <property type="project" value="UniProtKB-KW"/>
</dbReference>
<keyword evidence="10 19" id="KW-1133">Transmembrane helix</keyword>
<feature type="binding site" evidence="16">
    <location>
        <position position="3"/>
    </location>
    <ligand>
        <name>substrate</name>
    </ligand>
</feature>
<reference evidence="21" key="1">
    <citation type="submission" date="2016-10" db="EMBL/GenBank/DDBJ databases">
        <authorList>
            <person name="Varghese N."/>
            <person name="Submissions S."/>
        </authorList>
    </citation>
    <scope>NUCLEOTIDE SEQUENCE [LARGE SCALE GENOMIC DNA]</scope>
    <source>
        <strain evidence="21">Gh-67</strain>
    </source>
</reference>
<keyword evidence="12 19" id="KW-0472">Membrane</keyword>
<evidence type="ECO:0000256" key="3">
    <source>
        <dbReference type="ARBA" id="ARBA00022475"/>
    </source>
</evidence>
<evidence type="ECO:0000256" key="16">
    <source>
        <dbReference type="PIRSR" id="PIRSR600829-2"/>
    </source>
</evidence>
<dbReference type="GO" id="GO:0005886">
    <property type="term" value="C:plasma membrane"/>
    <property type="evidence" value="ECO:0007669"/>
    <property type="project" value="UniProtKB-SubCell"/>
</dbReference>
<dbReference type="GO" id="GO:0016301">
    <property type="term" value="F:kinase activity"/>
    <property type="evidence" value="ECO:0007669"/>
    <property type="project" value="UniProtKB-KW"/>
</dbReference>
<dbReference type="InterPro" id="IPR000829">
    <property type="entry name" value="DAGK"/>
</dbReference>
<dbReference type="PANTHER" id="PTHR34299:SF1">
    <property type="entry name" value="DIACYLGLYCEROL KINASE"/>
    <property type="match status" value="1"/>
</dbReference>
<feature type="transmembrane region" description="Helical" evidence="19">
    <location>
        <begin position="89"/>
        <end position="111"/>
    </location>
</feature>
<dbReference type="AlphaFoldDB" id="A0A1G8MG65"/>
<feature type="binding site" evidence="18">
    <location>
        <position position="70"/>
    </location>
    <ligand>
        <name>a divalent metal cation</name>
        <dbReference type="ChEBI" id="CHEBI:60240"/>
    </ligand>
</feature>
<evidence type="ECO:0000256" key="1">
    <source>
        <dbReference type="ARBA" id="ARBA00004651"/>
    </source>
</evidence>
<proteinExistence type="inferred from homology"/>
<keyword evidence="11" id="KW-0443">Lipid metabolism</keyword>
<evidence type="ECO:0000256" key="8">
    <source>
        <dbReference type="ARBA" id="ARBA00022777"/>
    </source>
</evidence>
<feature type="binding site" evidence="17">
    <location>
        <position position="3"/>
    </location>
    <ligand>
        <name>ATP</name>
        <dbReference type="ChEBI" id="CHEBI:30616"/>
    </ligand>
</feature>
<feature type="transmembrane region" description="Helical" evidence="19">
    <location>
        <begin position="25"/>
        <end position="42"/>
    </location>
</feature>
<dbReference type="GO" id="GO:0046872">
    <property type="term" value="F:metal ion binding"/>
    <property type="evidence" value="ECO:0007669"/>
    <property type="project" value="UniProtKB-KW"/>
</dbReference>
<dbReference type="InterPro" id="IPR036945">
    <property type="entry name" value="DAGK_sf"/>
</dbReference>
<keyword evidence="18" id="KW-0460">Magnesium</keyword>
<evidence type="ECO:0000256" key="15">
    <source>
        <dbReference type="PIRSR" id="PIRSR600829-1"/>
    </source>
</evidence>
<evidence type="ECO:0000256" key="5">
    <source>
        <dbReference type="ARBA" id="ARBA00022679"/>
    </source>
</evidence>
<keyword evidence="18" id="KW-0479">Metal-binding</keyword>
<keyword evidence="5" id="KW-0808">Transferase</keyword>
<accession>A0A1G8MG65</accession>
<evidence type="ECO:0000256" key="18">
    <source>
        <dbReference type="PIRSR" id="PIRSR600829-4"/>
    </source>
</evidence>
<evidence type="ECO:0000256" key="7">
    <source>
        <dbReference type="ARBA" id="ARBA00022741"/>
    </source>
</evidence>
<dbReference type="Pfam" id="PF01219">
    <property type="entry name" value="DAGK_prokar"/>
    <property type="match status" value="1"/>
</dbReference>
<evidence type="ECO:0000256" key="10">
    <source>
        <dbReference type="ARBA" id="ARBA00022989"/>
    </source>
</evidence>
<dbReference type="STRING" id="551996.SAMN05192573_12712"/>
<organism evidence="20 21">
    <name type="scientific">Mucilaginibacter gossypii</name>
    <dbReference type="NCBI Taxonomy" id="551996"/>
    <lineage>
        <taxon>Bacteria</taxon>
        <taxon>Pseudomonadati</taxon>
        <taxon>Bacteroidota</taxon>
        <taxon>Sphingobacteriia</taxon>
        <taxon>Sphingobacteriales</taxon>
        <taxon>Sphingobacteriaceae</taxon>
        <taxon>Mucilaginibacter</taxon>
    </lineage>
</organism>
<sequence>MKRLIRSFGFAFKGLGYAAKTQPNFRFHLVAGTIAVILGLLFQISTAEWLWLTACIAVVLITELLNTSLETLTDLVSPTYNEKAGHVKDIAAGAVVVAALFALITGIVIFLPKIILLIRHAA</sequence>
<protein>
    <submittedName>
        <fullName evidence="20">Diacylglycerol kinase (ATP)</fullName>
    </submittedName>
</protein>
<evidence type="ECO:0000256" key="2">
    <source>
        <dbReference type="ARBA" id="ARBA00005967"/>
    </source>
</evidence>
<evidence type="ECO:0000256" key="13">
    <source>
        <dbReference type="ARBA" id="ARBA00023209"/>
    </source>
</evidence>
<keyword evidence="4" id="KW-0444">Lipid biosynthesis</keyword>
<evidence type="ECO:0000256" key="17">
    <source>
        <dbReference type="PIRSR" id="PIRSR600829-3"/>
    </source>
</evidence>
<feature type="binding site" evidence="17">
    <location>
        <position position="70"/>
    </location>
    <ligand>
        <name>ATP</name>
        <dbReference type="ChEBI" id="CHEBI:30616"/>
    </ligand>
</feature>
<feature type="binding site" evidence="16">
    <location>
        <position position="63"/>
    </location>
    <ligand>
        <name>substrate</name>
    </ligand>
</feature>
<evidence type="ECO:0000313" key="21">
    <source>
        <dbReference type="Proteomes" id="UP000199705"/>
    </source>
</evidence>
<dbReference type="EMBL" id="FNCG01000027">
    <property type="protein sequence ID" value="SDI66797.1"/>
    <property type="molecule type" value="Genomic_DNA"/>
</dbReference>
<feature type="active site" description="Proton acceptor" evidence="15">
    <location>
        <position position="63"/>
    </location>
</feature>
<keyword evidence="3" id="KW-1003">Cell membrane</keyword>
<dbReference type="PANTHER" id="PTHR34299">
    <property type="entry name" value="DIACYLGLYCEROL KINASE"/>
    <property type="match status" value="1"/>
</dbReference>
<keyword evidence="13" id="KW-0594">Phospholipid biosynthesis</keyword>
<name>A0A1G8MG65_9SPHI</name>
<comment type="similarity">
    <text evidence="2">Belongs to the bacterial diacylglycerol kinase family.</text>
</comment>
<dbReference type="RefSeq" id="WP_091175957.1">
    <property type="nucleotide sequence ID" value="NZ_FNCG01000027.1"/>
</dbReference>